<dbReference type="Gene3D" id="1.10.1790.10">
    <property type="entry name" value="PRD domain"/>
    <property type="match status" value="1"/>
</dbReference>
<dbReference type="EMBL" id="PTIS01000005">
    <property type="protein sequence ID" value="PPK48672.1"/>
    <property type="molecule type" value="Genomic_DNA"/>
</dbReference>
<evidence type="ECO:0000259" key="4">
    <source>
        <dbReference type="PROSITE" id="PS51372"/>
    </source>
</evidence>
<reference evidence="5 6" key="1">
    <citation type="submission" date="2018-02" db="EMBL/GenBank/DDBJ databases">
        <title>Genomic Encyclopedia of Archaeal and Bacterial Type Strains, Phase II (KMG-II): from individual species to whole genera.</title>
        <authorList>
            <person name="Goeker M."/>
        </authorList>
    </citation>
    <scope>NUCLEOTIDE SEQUENCE [LARGE SCALE GENOMIC DNA]</scope>
    <source>
        <strain evidence="5 6">DSM 15099</strain>
    </source>
</reference>
<evidence type="ECO:0000313" key="6">
    <source>
        <dbReference type="Proteomes" id="UP000239863"/>
    </source>
</evidence>
<dbReference type="Pfam" id="PF00874">
    <property type="entry name" value="PRD"/>
    <property type="match status" value="1"/>
</dbReference>
<evidence type="ECO:0000256" key="3">
    <source>
        <dbReference type="ARBA" id="ARBA00023163"/>
    </source>
</evidence>
<feature type="domain" description="PRD" evidence="4">
    <location>
        <begin position="15"/>
        <end position="121"/>
    </location>
</feature>
<evidence type="ECO:0000313" key="5">
    <source>
        <dbReference type="EMBL" id="PPK48672.1"/>
    </source>
</evidence>
<dbReference type="GO" id="GO:0006355">
    <property type="term" value="P:regulation of DNA-templated transcription"/>
    <property type="evidence" value="ECO:0007669"/>
    <property type="project" value="InterPro"/>
</dbReference>
<dbReference type="RefSeq" id="WP_104409623.1">
    <property type="nucleotide sequence ID" value="NZ_PTIS01000005.1"/>
</dbReference>
<comment type="caution">
    <text evidence="5">The sequence shown here is derived from an EMBL/GenBank/DDBJ whole genome shotgun (WGS) entry which is preliminary data.</text>
</comment>
<dbReference type="AlphaFoldDB" id="A0A2S6FYM5"/>
<proteinExistence type="predicted"/>
<dbReference type="STRING" id="37659.GCA_000703125_01519"/>
<dbReference type="PROSITE" id="PS51372">
    <property type="entry name" value="PRD_2"/>
    <property type="match status" value="1"/>
</dbReference>
<dbReference type="PANTHER" id="PTHR30185:SF18">
    <property type="entry name" value="TRANSCRIPTIONAL REGULATOR MTLR"/>
    <property type="match status" value="1"/>
</dbReference>
<keyword evidence="3" id="KW-0804">Transcription</keyword>
<organism evidence="5 6">
    <name type="scientific">Clostridium algidicarnis DSM 15099</name>
    <dbReference type="NCBI Taxonomy" id="1121295"/>
    <lineage>
        <taxon>Bacteria</taxon>
        <taxon>Bacillati</taxon>
        <taxon>Bacillota</taxon>
        <taxon>Clostridia</taxon>
        <taxon>Eubacteriales</taxon>
        <taxon>Clostridiaceae</taxon>
        <taxon>Clostridium</taxon>
    </lineage>
</organism>
<gene>
    <name evidence="5" type="ORF">BD821_10550</name>
</gene>
<evidence type="ECO:0000256" key="1">
    <source>
        <dbReference type="ARBA" id="ARBA00022737"/>
    </source>
</evidence>
<dbReference type="OrthoDB" id="3192572at2"/>
<keyword evidence="1" id="KW-0677">Repeat</keyword>
<protein>
    <submittedName>
        <fullName evidence="5">PRD domain-containing protein</fullName>
    </submittedName>
</protein>
<sequence length="132" mass="15252">MNLMTRLVILKDAGQIDQNIHGDIIKIIDMFDEKYNIKLTEENASMLITHLAISFKRIKIGETVNPIEEIMYEEIRADKNYKKAEAIFKDIEVTIGKSINDNEKGFIIMHLCSLLHNEDTDKNTDENIIKDV</sequence>
<dbReference type="SUPFAM" id="SSF63520">
    <property type="entry name" value="PTS-regulatory domain, PRD"/>
    <property type="match status" value="1"/>
</dbReference>
<name>A0A2S6FYM5_9CLOT</name>
<dbReference type="InterPro" id="IPR036634">
    <property type="entry name" value="PRD_sf"/>
</dbReference>
<accession>A0A2S6FYM5</accession>
<evidence type="ECO:0000256" key="2">
    <source>
        <dbReference type="ARBA" id="ARBA00023015"/>
    </source>
</evidence>
<dbReference type="PANTHER" id="PTHR30185">
    <property type="entry name" value="CRYPTIC BETA-GLUCOSIDE BGL OPERON ANTITERMINATOR"/>
    <property type="match status" value="1"/>
</dbReference>
<keyword evidence="2" id="KW-0805">Transcription regulation</keyword>
<dbReference type="Proteomes" id="UP000239863">
    <property type="component" value="Unassembled WGS sequence"/>
</dbReference>
<dbReference type="InterPro" id="IPR050661">
    <property type="entry name" value="BglG_antiterminators"/>
</dbReference>
<dbReference type="InterPro" id="IPR011608">
    <property type="entry name" value="PRD"/>
</dbReference>